<dbReference type="Pfam" id="PF09411">
    <property type="entry name" value="PagL"/>
    <property type="match status" value="1"/>
</dbReference>
<comment type="similarity">
    <text evidence="1">Belongs to the PagL family.</text>
</comment>
<comment type="catalytic activity">
    <reaction evidence="1">
        <text>a 3-(acyloxy)acyl derivative of bacterial toxin + H2O = a 3-hydroxyacyl derivative of bacterial toxin + a fatty acid + H(+)</text>
        <dbReference type="Rhea" id="RHEA:12032"/>
        <dbReference type="ChEBI" id="CHEBI:15377"/>
        <dbReference type="ChEBI" id="CHEBI:15378"/>
        <dbReference type="ChEBI" id="CHEBI:28868"/>
        <dbReference type="ChEBI" id="CHEBI:136853"/>
        <dbReference type="ChEBI" id="CHEBI:140675"/>
        <dbReference type="EC" id="3.1.1.77"/>
    </reaction>
</comment>
<keyword evidence="1" id="KW-0472">Membrane</keyword>
<dbReference type="OrthoDB" id="9797122at2"/>
<protein>
    <recommendedName>
        <fullName evidence="1">Lipid A deacylase</fullName>
        <ecNumber evidence="1">3.1.1.77</ecNumber>
    </recommendedName>
    <alternativeName>
        <fullName evidence="1">LPS 3-O-deacylase</fullName>
    </alternativeName>
    <alternativeName>
        <fullName evidence="1">Outer membrane enzyme</fullName>
    </alternativeName>
</protein>
<keyword evidence="5" id="KW-1185">Reference proteome</keyword>
<evidence type="ECO:0000313" key="5">
    <source>
        <dbReference type="Proteomes" id="UP000006327"/>
    </source>
</evidence>
<comment type="caution">
    <text evidence="4">The sequence shown here is derived from an EMBL/GenBank/DDBJ whole genome shotgun (WGS) entry which is preliminary data.</text>
</comment>
<accession>K6YWY0</accession>
<dbReference type="AlphaFoldDB" id="K6YWY0"/>
<sequence>MSVKKSLIELIQTVRNCHWLLLLLAMSSILLPSLNVQAREQAVAIDYLHGEGNLNGVRLAYRPYYTQLTTFELLGDLDVYWEVSMNFWEFGEDNQHEVNYAIALSPVFSKQFDTLYNKYPLKWEFGIGVSLITNTSFAGKDIGSHYQFEDRLGLIMEFGEQLEKSLAVRYMHYSNGGLNDHNPGLDFLNLSYAREF</sequence>
<comment type="subcellular location">
    <subcellularLocation>
        <location evidence="1">Cell outer membrane</location>
        <topology evidence="1">Multi-pass membrane protein</topology>
    </subcellularLocation>
</comment>
<evidence type="ECO:0000256" key="3">
    <source>
        <dbReference type="PIRSR" id="PIRSR029681-2"/>
    </source>
</evidence>
<organism evidence="4 5">
    <name type="scientific">Paraglaciecola arctica BSs20135</name>
    <dbReference type="NCBI Taxonomy" id="493475"/>
    <lineage>
        <taxon>Bacteria</taxon>
        <taxon>Pseudomonadati</taxon>
        <taxon>Pseudomonadota</taxon>
        <taxon>Gammaproteobacteria</taxon>
        <taxon>Alteromonadales</taxon>
        <taxon>Alteromonadaceae</taxon>
        <taxon>Paraglaciecola</taxon>
    </lineage>
</organism>
<dbReference type="RefSeq" id="WP_007623964.1">
    <property type="nucleotide sequence ID" value="NZ_BAEO01000062.1"/>
</dbReference>
<evidence type="ECO:0000256" key="1">
    <source>
        <dbReference type="PIRNR" id="PIRNR029681"/>
    </source>
</evidence>
<dbReference type="GO" id="GO:0009279">
    <property type="term" value="C:cell outer membrane"/>
    <property type="evidence" value="ECO:0007669"/>
    <property type="project" value="UniProtKB-SubCell"/>
</dbReference>
<dbReference type="EMBL" id="BAEO01000062">
    <property type="protein sequence ID" value="GAC21243.1"/>
    <property type="molecule type" value="Genomic_DNA"/>
</dbReference>
<dbReference type="STRING" id="493475.GARC_4301"/>
<dbReference type="eggNOG" id="COG3637">
    <property type="taxonomic scope" value="Bacteria"/>
</dbReference>
<comment type="subunit">
    <text evidence="1">Homodimer.</text>
</comment>
<gene>
    <name evidence="4" type="ORF">GARC_4301</name>
</gene>
<dbReference type="GO" id="GO:0050528">
    <property type="term" value="F:acyloxyacyl hydrolase activity"/>
    <property type="evidence" value="ECO:0007669"/>
    <property type="project" value="UniProtKB-EC"/>
</dbReference>
<dbReference type="EC" id="3.1.1.77" evidence="1"/>
<keyword evidence="1" id="KW-0998">Cell outer membrane</keyword>
<feature type="active site" description="Charge relay system" evidence="2">
    <location>
        <position position="186"/>
    </location>
</feature>
<dbReference type="PIRSF" id="PIRSF029681">
    <property type="entry name" value="PagL"/>
    <property type="match status" value="1"/>
</dbReference>
<comment type="function">
    <text evidence="1">Has lipid A 3-O-deacylase activity. Hydrolyzes the ester bond at the 3 position of lipid A, a bioactive component of lipopolysaccharide (LPS), thereby releasing the primary fatty acyl moiety.</text>
</comment>
<feature type="active site" description="Charge relay system" evidence="2">
    <location>
        <position position="174"/>
    </location>
</feature>
<name>K6YWY0_9ALTE</name>
<dbReference type="InterPro" id="IPR018550">
    <property type="entry name" value="Lipid-A_deacylase-rel"/>
</dbReference>
<proteinExistence type="inferred from homology"/>
<feature type="active site" description="Charge relay system" evidence="2">
    <location>
        <position position="172"/>
    </location>
</feature>
<feature type="site" description="Critical for activity" evidence="3">
    <location>
        <position position="175"/>
    </location>
</feature>
<evidence type="ECO:0000256" key="2">
    <source>
        <dbReference type="PIRSR" id="PIRSR029681-1"/>
    </source>
</evidence>
<dbReference type="Proteomes" id="UP000006327">
    <property type="component" value="Unassembled WGS sequence"/>
</dbReference>
<reference evidence="4 5" key="1">
    <citation type="journal article" date="2017" name="Antonie Van Leeuwenhoek">
        <title>Rhizobium rhizosphaerae sp. nov., a novel species isolated from rice rhizosphere.</title>
        <authorList>
            <person name="Zhao J.J."/>
            <person name="Zhang J."/>
            <person name="Zhang R.J."/>
            <person name="Zhang C.W."/>
            <person name="Yin H.Q."/>
            <person name="Zhang X.X."/>
        </authorList>
    </citation>
    <scope>NUCLEOTIDE SEQUENCE [LARGE SCALE GENOMIC DNA]</scope>
    <source>
        <strain evidence="4 5">BSs20135</strain>
    </source>
</reference>
<dbReference type="Gene3D" id="2.40.160.20">
    <property type="match status" value="1"/>
</dbReference>
<evidence type="ECO:0000313" key="4">
    <source>
        <dbReference type="EMBL" id="GAC21243.1"/>
    </source>
</evidence>
<keyword evidence="1" id="KW-0378">Hydrolase</keyword>